<organism evidence="1 2">
    <name type="scientific">Zalaria obscura</name>
    <dbReference type="NCBI Taxonomy" id="2024903"/>
    <lineage>
        <taxon>Eukaryota</taxon>
        <taxon>Fungi</taxon>
        <taxon>Dikarya</taxon>
        <taxon>Ascomycota</taxon>
        <taxon>Pezizomycotina</taxon>
        <taxon>Dothideomycetes</taxon>
        <taxon>Dothideomycetidae</taxon>
        <taxon>Dothideales</taxon>
        <taxon>Zalariaceae</taxon>
        <taxon>Zalaria</taxon>
    </lineage>
</organism>
<evidence type="ECO:0000313" key="2">
    <source>
        <dbReference type="Proteomes" id="UP001320706"/>
    </source>
</evidence>
<dbReference type="Proteomes" id="UP001320706">
    <property type="component" value="Unassembled WGS sequence"/>
</dbReference>
<gene>
    <name evidence="1" type="ORF">M8818_007462</name>
</gene>
<accession>A0ACC3S3R8</accession>
<protein>
    <submittedName>
        <fullName evidence="1">Uncharacterized protein</fullName>
    </submittedName>
</protein>
<sequence length="118" mass="13216">MLPRYCMEVKIHGRAASRPRVLAMQSPEDAKRPVTFWSFSGLFALSDFESNTRLSHETEHGCSHGMEFTSIYAALAYMISSLSKQSQVGSGFAPQRASCDRACFRPVFALSTAWSQWD</sequence>
<dbReference type="EMBL" id="JAMKPW020000043">
    <property type="protein sequence ID" value="KAK8194274.1"/>
    <property type="molecule type" value="Genomic_DNA"/>
</dbReference>
<reference evidence="1" key="1">
    <citation type="submission" date="2024-02" db="EMBL/GenBank/DDBJ databases">
        <title>Metagenome Assembled Genome of Zalaria obscura JY119.</title>
        <authorList>
            <person name="Vighnesh L."/>
            <person name="Jagadeeshwari U."/>
            <person name="Venkata Ramana C."/>
            <person name="Sasikala C."/>
        </authorList>
    </citation>
    <scope>NUCLEOTIDE SEQUENCE</scope>
    <source>
        <strain evidence="1">JY119</strain>
    </source>
</reference>
<name>A0ACC3S3R8_9PEZI</name>
<keyword evidence="2" id="KW-1185">Reference proteome</keyword>
<evidence type="ECO:0000313" key="1">
    <source>
        <dbReference type="EMBL" id="KAK8194274.1"/>
    </source>
</evidence>
<comment type="caution">
    <text evidence="1">The sequence shown here is derived from an EMBL/GenBank/DDBJ whole genome shotgun (WGS) entry which is preliminary data.</text>
</comment>
<proteinExistence type="predicted"/>